<dbReference type="Proteomes" id="UP000799291">
    <property type="component" value="Unassembled WGS sequence"/>
</dbReference>
<gene>
    <name evidence="2" type="ORF">K458DRAFT_43371</name>
</gene>
<proteinExistence type="predicted"/>
<feature type="region of interest" description="Disordered" evidence="1">
    <location>
        <begin position="1"/>
        <end position="20"/>
    </location>
</feature>
<feature type="compositionally biased region" description="Polar residues" evidence="1">
    <location>
        <begin position="39"/>
        <end position="48"/>
    </location>
</feature>
<evidence type="ECO:0000313" key="2">
    <source>
        <dbReference type="EMBL" id="KAF2683867.1"/>
    </source>
</evidence>
<protein>
    <submittedName>
        <fullName evidence="2">Uncharacterized protein</fullName>
    </submittedName>
</protein>
<keyword evidence="3" id="KW-1185">Reference proteome</keyword>
<organism evidence="2 3">
    <name type="scientific">Lentithecium fluviatile CBS 122367</name>
    <dbReference type="NCBI Taxonomy" id="1168545"/>
    <lineage>
        <taxon>Eukaryota</taxon>
        <taxon>Fungi</taxon>
        <taxon>Dikarya</taxon>
        <taxon>Ascomycota</taxon>
        <taxon>Pezizomycotina</taxon>
        <taxon>Dothideomycetes</taxon>
        <taxon>Pleosporomycetidae</taxon>
        <taxon>Pleosporales</taxon>
        <taxon>Massarineae</taxon>
        <taxon>Lentitheciaceae</taxon>
        <taxon>Lentithecium</taxon>
    </lineage>
</organism>
<reference evidence="2" key="1">
    <citation type="journal article" date="2020" name="Stud. Mycol.">
        <title>101 Dothideomycetes genomes: a test case for predicting lifestyles and emergence of pathogens.</title>
        <authorList>
            <person name="Haridas S."/>
            <person name="Albert R."/>
            <person name="Binder M."/>
            <person name="Bloem J."/>
            <person name="Labutti K."/>
            <person name="Salamov A."/>
            <person name="Andreopoulos B."/>
            <person name="Baker S."/>
            <person name="Barry K."/>
            <person name="Bills G."/>
            <person name="Bluhm B."/>
            <person name="Cannon C."/>
            <person name="Castanera R."/>
            <person name="Culley D."/>
            <person name="Daum C."/>
            <person name="Ezra D."/>
            <person name="Gonzalez J."/>
            <person name="Henrissat B."/>
            <person name="Kuo A."/>
            <person name="Liang C."/>
            <person name="Lipzen A."/>
            <person name="Lutzoni F."/>
            <person name="Magnuson J."/>
            <person name="Mondo S."/>
            <person name="Nolan M."/>
            <person name="Ohm R."/>
            <person name="Pangilinan J."/>
            <person name="Park H.-J."/>
            <person name="Ramirez L."/>
            <person name="Alfaro M."/>
            <person name="Sun H."/>
            <person name="Tritt A."/>
            <person name="Yoshinaga Y."/>
            <person name="Zwiers L.-H."/>
            <person name="Turgeon B."/>
            <person name="Goodwin S."/>
            <person name="Spatafora J."/>
            <person name="Crous P."/>
            <person name="Grigoriev I."/>
        </authorList>
    </citation>
    <scope>NUCLEOTIDE SEQUENCE</scope>
    <source>
        <strain evidence="2">CBS 122367</strain>
    </source>
</reference>
<evidence type="ECO:0000256" key="1">
    <source>
        <dbReference type="SAM" id="MobiDB-lite"/>
    </source>
</evidence>
<name>A0A6G1J032_9PLEO</name>
<feature type="region of interest" description="Disordered" evidence="1">
    <location>
        <begin position="27"/>
        <end position="63"/>
    </location>
</feature>
<dbReference type="AlphaFoldDB" id="A0A6G1J032"/>
<accession>A0A6G1J032</accession>
<dbReference type="EMBL" id="MU005583">
    <property type="protein sequence ID" value="KAF2683867.1"/>
    <property type="molecule type" value="Genomic_DNA"/>
</dbReference>
<sequence>MPLAANTCTRPFIPGPNAPHSISSLVSTKIADPNPNPPTGQATTAQHSTARHGRSLHSKQTSI</sequence>
<evidence type="ECO:0000313" key="3">
    <source>
        <dbReference type="Proteomes" id="UP000799291"/>
    </source>
</evidence>